<feature type="compositionally biased region" description="Low complexity" evidence="1">
    <location>
        <begin position="29"/>
        <end position="49"/>
    </location>
</feature>
<gene>
    <name evidence="2" type="ORF">FB567DRAFT_520999</name>
</gene>
<organism evidence="2 3">
    <name type="scientific">Paraphoma chrysanthemicola</name>
    <dbReference type="NCBI Taxonomy" id="798071"/>
    <lineage>
        <taxon>Eukaryota</taxon>
        <taxon>Fungi</taxon>
        <taxon>Dikarya</taxon>
        <taxon>Ascomycota</taxon>
        <taxon>Pezizomycotina</taxon>
        <taxon>Dothideomycetes</taxon>
        <taxon>Pleosporomycetidae</taxon>
        <taxon>Pleosporales</taxon>
        <taxon>Pleosporineae</taxon>
        <taxon>Phaeosphaeriaceae</taxon>
        <taxon>Paraphoma</taxon>
    </lineage>
</organism>
<dbReference type="OrthoDB" id="2306919at2759"/>
<dbReference type="AlphaFoldDB" id="A0A8K0W162"/>
<sequence>MSKYQSALRALSLRPRTLQRLAPNLTIRSQSSTQTTSPSPSTSASTTTSENLPEYTSFSNPKAQSAWGRKPTMPEPHTLASLSKKLLPANRNTHPPQHSTFPALTAEISNLQLHPTIEAALHIANADLPSAHFLVRHMQAPPAVEGMLLHGILHRAEGDFDNARAWMSDVRDACEGFVPKRKDRGEKLSLDVFGKVGMEGETRSLVAFVYGTEQGQKGGMEGLVDRVERLRKGEGKNGVERRKEEYEVGERIVDELERVLEWCKSKFGEGRWEDARSAWVKNSEEVNEISEKMTSGGEGFRKF</sequence>
<accession>A0A8K0W162</accession>
<feature type="region of interest" description="Disordered" evidence="1">
    <location>
        <begin position="19"/>
        <end position="77"/>
    </location>
</feature>
<protein>
    <submittedName>
        <fullName evidence="2">Uncharacterized protein</fullName>
    </submittedName>
</protein>
<evidence type="ECO:0000313" key="2">
    <source>
        <dbReference type="EMBL" id="KAH7089557.1"/>
    </source>
</evidence>
<dbReference type="EMBL" id="JAGMVJ010000006">
    <property type="protein sequence ID" value="KAH7089557.1"/>
    <property type="molecule type" value="Genomic_DNA"/>
</dbReference>
<evidence type="ECO:0000313" key="3">
    <source>
        <dbReference type="Proteomes" id="UP000813461"/>
    </source>
</evidence>
<keyword evidence="3" id="KW-1185">Reference proteome</keyword>
<reference evidence="2" key="1">
    <citation type="journal article" date="2021" name="Nat. Commun.">
        <title>Genetic determinants of endophytism in the Arabidopsis root mycobiome.</title>
        <authorList>
            <person name="Mesny F."/>
            <person name="Miyauchi S."/>
            <person name="Thiergart T."/>
            <person name="Pickel B."/>
            <person name="Atanasova L."/>
            <person name="Karlsson M."/>
            <person name="Huettel B."/>
            <person name="Barry K.W."/>
            <person name="Haridas S."/>
            <person name="Chen C."/>
            <person name="Bauer D."/>
            <person name="Andreopoulos W."/>
            <person name="Pangilinan J."/>
            <person name="LaButti K."/>
            <person name="Riley R."/>
            <person name="Lipzen A."/>
            <person name="Clum A."/>
            <person name="Drula E."/>
            <person name="Henrissat B."/>
            <person name="Kohler A."/>
            <person name="Grigoriev I.V."/>
            <person name="Martin F.M."/>
            <person name="Hacquard S."/>
        </authorList>
    </citation>
    <scope>NUCLEOTIDE SEQUENCE</scope>
    <source>
        <strain evidence="2">MPI-SDFR-AT-0120</strain>
    </source>
</reference>
<comment type="caution">
    <text evidence="2">The sequence shown here is derived from an EMBL/GenBank/DDBJ whole genome shotgun (WGS) entry which is preliminary data.</text>
</comment>
<evidence type="ECO:0000256" key="1">
    <source>
        <dbReference type="SAM" id="MobiDB-lite"/>
    </source>
</evidence>
<proteinExistence type="predicted"/>
<dbReference type="Proteomes" id="UP000813461">
    <property type="component" value="Unassembled WGS sequence"/>
</dbReference>
<name>A0A8K0W162_9PLEO</name>
<feature type="compositionally biased region" description="Polar residues" evidence="1">
    <location>
        <begin position="50"/>
        <end position="63"/>
    </location>
</feature>